<dbReference type="InterPro" id="IPR032675">
    <property type="entry name" value="LRR_dom_sf"/>
</dbReference>
<dbReference type="SUPFAM" id="SSF52047">
    <property type="entry name" value="RNI-like"/>
    <property type="match status" value="1"/>
</dbReference>
<evidence type="ECO:0000313" key="3">
    <source>
        <dbReference type="Proteomes" id="UP000663852"/>
    </source>
</evidence>
<organism evidence="2 3">
    <name type="scientific">Adineta ricciae</name>
    <name type="common">Rotifer</name>
    <dbReference type="NCBI Taxonomy" id="249248"/>
    <lineage>
        <taxon>Eukaryota</taxon>
        <taxon>Metazoa</taxon>
        <taxon>Spiralia</taxon>
        <taxon>Gnathifera</taxon>
        <taxon>Rotifera</taxon>
        <taxon>Eurotatoria</taxon>
        <taxon>Bdelloidea</taxon>
        <taxon>Adinetida</taxon>
        <taxon>Adinetidae</taxon>
        <taxon>Adineta</taxon>
    </lineage>
</organism>
<evidence type="ECO:0000259" key="1">
    <source>
        <dbReference type="PROSITE" id="PS50181"/>
    </source>
</evidence>
<dbReference type="OrthoDB" id="10019384at2759"/>
<feature type="domain" description="F-box" evidence="1">
    <location>
        <begin position="8"/>
        <end position="56"/>
    </location>
</feature>
<dbReference type="Proteomes" id="UP000663852">
    <property type="component" value="Unassembled WGS sequence"/>
</dbReference>
<gene>
    <name evidence="2" type="ORF">EDS130_LOCUS23953</name>
</gene>
<evidence type="ECO:0000313" key="2">
    <source>
        <dbReference type="EMBL" id="CAF1175734.1"/>
    </source>
</evidence>
<dbReference type="AlphaFoldDB" id="A0A814URQ2"/>
<proteinExistence type="predicted"/>
<sequence>MEKMNSKPSRLEILPDELILDLFSYIPSIELYYTWYGLNRRLSAIIRSVKISFELNDNTERTIHTLNYFSSQIIRLHVRNCFDNLDLRCFSNLRSLIIDTKLTSDQLHAIHPSALPHLKRLTFSEWWIDREPLNSIIFTQHSSENQSMTWLKVYHIPTMPSYFLRHYQPLSYVHTMIFDRVHPCNINIILSVQTLLRRLKLTVVRWMPDDGLSKILPSVRQYQHTSLVHLDVTMNTWDKLDDLYPILSHLSCLKHLHVTCDSLTMNDLKRLAIELHTRVPTMKRFTCSFRQTYVENIKTVQCLSPLFRCMRCTKVQWEGGWHYYCVTTNDI</sequence>
<dbReference type="PROSITE" id="PS50181">
    <property type="entry name" value="FBOX"/>
    <property type="match status" value="1"/>
</dbReference>
<dbReference type="InterPro" id="IPR001810">
    <property type="entry name" value="F-box_dom"/>
</dbReference>
<accession>A0A814URQ2</accession>
<comment type="caution">
    <text evidence="2">The sequence shown here is derived from an EMBL/GenBank/DDBJ whole genome shotgun (WGS) entry which is preliminary data.</text>
</comment>
<dbReference type="Gene3D" id="3.80.10.10">
    <property type="entry name" value="Ribonuclease Inhibitor"/>
    <property type="match status" value="1"/>
</dbReference>
<name>A0A814URQ2_ADIRI</name>
<dbReference type="EMBL" id="CAJNOJ010000133">
    <property type="protein sequence ID" value="CAF1175734.1"/>
    <property type="molecule type" value="Genomic_DNA"/>
</dbReference>
<protein>
    <recommendedName>
        <fullName evidence="1">F-box domain-containing protein</fullName>
    </recommendedName>
</protein>
<reference evidence="2" key="1">
    <citation type="submission" date="2021-02" db="EMBL/GenBank/DDBJ databases">
        <authorList>
            <person name="Nowell W R."/>
        </authorList>
    </citation>
    <scope>NUCLEOTIDE SEQUENCE</scope>
</reference>